<dbReference type="AlphaFoldDB" id="A0A6A6KVA5"/>
<sequence length="131" mass="15552">MICWVSRRVERSQRSRKLISNLPGSTTLMCHLRAIQRSTLRDLFKCRRLMRPCDPKSRALYDMDMAGGLDLQTIFSTRKRSRSNEGLNDDRVERKERWQSQLTELIRMSNYNDMESMSWGAKMRSQKSCRN</sequence>
<dbReference type="InterPro" id="IPR053232">
    <property type="entry name" value="DnaJ_C/III_chloroplastic"/>
</dbReference>
<dbReference type="Proteomes" id="UP000467840">
    <property type="component" value="Chromosome 13"/>
</dbReference>
<dbReference type="GO" id="GO:0009507">
    <property type="term" value="C:chloroplast"/>
    <property type="evidence" value="ECO:0007669"/>
    <property type="project" value="TreeGrafter"/>
</dbReference>
<dbReference type="PANTHER" id="PTHR45090:SF10">
    <property type="entry name" value="J DOMAIN-CONTAINING PROTEIN"/>
    <property type="match status" value="1"/>
</dbReference>
<dbReference type="EMBL" id="JAAGAX010000014">
    <property type="protein sequence ID" value="KAF2292557.1"/>
    <property type="molecule type" value="Genomic_DNA"/>
</dbReference>
<evidence type="ECO:0000313" key="1">
    <source>
        <dbReference type="EMBL" id="KAF2292557.1"/>
    </source>
</evidence>
<organism evidence="1 2">
    <name type="scientific">Hevea brasiliensis</name>
    <name type="common">Para rubber tree</name>
    <name type="synonym">Siphonia brasiliensis</name>
    <dbReference type="NCBI Taxonomy" id="3981"/>
    <lineage>
        <taxon>Eukaryota</taxon>
        <taxon>Viridiplantae</taxon>
        <taxon>Streptophyta</taxon>
        <taxon>Embryophyta</taxon>
        <taxon>Tracheophyta</taxon>
        <taxon>Spermatophyta</taxon>
        <taxon>Magnoliopsida</taxon>
        <taxon>eudicotyledons</taxon>
        <taxon>Gunneridae</taxon>
        <taxon>Pentapetalae</taxon>
        <taxon>rosids</taxon>
        <taxon>fabids</taxon>
        <taxon>Malpighiales</taxon>
        <taxon>Euphorbiaceae</taxon>
        <taxon>Crotonoideae</taxon>
        <taxon>Micrandreae</taxon>
        <taxon>Hevea</taxon>
    </lineage>
</organism>
<proteinExistence type="predicted"/>
<gene>
    <name evidence="1" type="ORF">GH714_025547</name>
</gene>
<evidence type="ECO:0000313" key="2">
    <source>
        <dbReference type="Proteomes" id="UP000467840"/>
    </source>
</evidence>
<protein>
    <submittedName>
        <fullName evidence="1">Uncharacterized protein</fullName>
    </submittedName>
</protein>
<accession>A0A6A6KVA5</accession>
<name>A0A6A6KVA5_HEVBR</name>
<keyword evidence="2" id="KW-1185">Reference proteome</keyword>
<dbReference type="PANTHER" id="PTHR45090">
    <property type="entry name" value="CHAPERONE PROTEIN DNAJ 20 CHLOROPLASTIC"/>
    <property type="match status" value="1"/>
</dbReference>
<reference evidence="1 2" key="1">
    <citation type="journal article" date="2020" name="Mol. Plant">
        <title>The Chromosome-Based Rubber Tree Genome Provides New Insights into Spurge Genome Evolution and Rubber Biosynthesis.</title>
        <authorList>
            <person name="Liu J."/>
            <person name="Shi C."/>
            <person name="Shi C.C."/>
            <person name="Li W."/>
            <person name="Zhang Q.J."/>
            <person name="Zhang Y."/>
            <person name="Li K."/>
            <person name="Lu H.F."/>
            <person name="Shi C."/>
            <person name="Zhu S.T."/>
            <person name="Xiao Z.Y."/>
            <person name="Nan H."/>
            <person name="Yue Y."/>
            <person name="Zhu X.G."/>
            <person name="Wu Y."/>
            <person name="Hong X.N."/>
            <person name="Fan G.Y."/>
            <person name="Tong Y."/>
            <person name="Zhang D."/>
            <person name="Mao C.L."/>
            <person name="Liu Y.L."/>
            <person name="Hao S.J."/>
            <person name="Liu W.Q."/>
            <person name="Lv M.Q."/>
            <person name="Zhang H.B."/>
            <person name="Liu Y."/>
            <person name="Hu-Tang G.R."/>
            <person name="Wang J.P."/>
            <person name="Wang J.H."/>
            <person name="Sun Y.H."/>
            <person name="Ni S.B."/>
            <person name="Chen W.B."/>
            <person name="Zhang X.C."/>
            <person name="Jiao Y.N."/>
            <person name="Eichler E.E."/>
            <person name="Li G.H."/>
            <person name="Liu X."/>
            <person name="Gao L.Z."/>
        </authorList>
    </citation>
    <scope>NUCLEOTIDE SEQUENCE [LARGE SCALE GENOMIC DNA]</scope>
    <source>
        <strain evidence="2">cv. GT1</strain>
        <tissue evidence="1">Leaf</tissue>
    </source>
</reference>
<comment type="caution">
    <text evidence="1">The sequence shown here is derived from an EMBL/GenBank/DDBJ whole genome shotgun (WGS) entry which is preliminary data.</text>
</comment>